<gene>
    <name evidence="1" type="ORF">RM50_18355</name>
</gene>
<proteinExistence type="predicted"/>
<organism evidence="1 2">
    <name type="scientific">Pseudarthrobacter phenanthrenivorans</name>
    <name type="common">Arthrobacter phenanthrenivorans</name>
    <dbReference type="NCBI Taxonomy" id="361575"/>
    <lineage>
        <taxon>Bacteria</taxon>
        <taxon>Bacillati</taxon>
        <taxon>Actinomycetota</taxon>
        <taxon>Actinomycetes</taxon>
        <taxon>Micrococcales</taxon>
        <taxon>Micrococcaceae</taxon>
        <taxon>Pseudarthrobacter</taxon>
    </lineage>
</organism>
<accession>A0A0B4EB14</accession>
<evidence type="ECO:0000313" key="1">
    <source>
        <dbReference type="EMBL" id="KIC63793.1"/>
    </source>
</evidence>
<protein>
    <submittedName>
        <fullName evidence="1">Uncharacterized protein</fullName>
    </submittedName>
</protein>
<sequence length="129" mass="13380">MRNHDASNNFAGSAVVTSASYGPKTTMLQLQTFAGERIDVVLEDKPDAAGAAAVNAGLRPVSVKILLTGEPCSVFLLSPQGPHSVDVTVGVALALYQSGVRAVVDGGLQLDVTCSTRKRTGLRFPSSLP</sequence>
<comment type="caution">
    <text evidence="1">The sequence shown here is derived from an EMBL/GenBank/DDBJ whole genome shotgun (WGS) entry which is preliminary data.</text>
</comment>
<dbReference type="Proteomes" id="UP000031196">
    <property type="component" value="Unassembled WGS sequence"/>
</dbReference>
<reference evidence="1 2" key="1">
    <citation type="submission" date="2014-12" db="EMBL/GenBank/DDBJ databases">
        <title>Genome sequencing of Arthrobacter phenanthrenivorans SWC37.</title>
        <authorList>
            <person name="Tan P.W."/>
            <person name="Chan K.-G."/>
        </authorList>
    </citation>
    <scope>NUCLEOTIDE SEQUENCE [LARGE SCALE GENOMIC DNA]</scope>
    <source>
        <strain evidence="1 2">SWC37</strain>
    </source>
</reference>
<evidence type="ECO:0000313" key="2">
    <source>
        <dbReference type="Proteomes" id="UP000031196"/>
    </source>
</evidence>
<dbReference type="EMBL" id="JWTB01000041">
    <property type="protein sequence ID" value="KIC63793.1"/>
    <property type="molecule type" value="Genomic_DNA"/>
</dbReference>
<name>A0A0B4EB14_PSEPS</name>
<dbReference type="AlphaFoldDB" id="A0A0B4EB14"/>